<sequence length="98" mass="11305">MNDPSFTQWLQTRLEDISASKVTIEDAQHFYDAITKEIKALDMARKGLTSEFVTVDDRGRFVIPRNFRTILNITKDTQLSCHLNNPKNPRGLIIIKEN</sequence>
<evidence type="ECO:0000313" key="1">
    <source>
        <dbReference type="EMBL" id="KKN01474.1"/>
    </source>
</evidence>
<dbReference type="EMBL" id="LAZR01005257">
    <property type="protein sequence ID" value="KKN01474.1"/>
    <property type="molecule type" value="Genomic_DNA"/>
</dbReference>
<evidence type="ECO:0008006" key="2">
    <source>
        <dbReference type="Google" id="ProtNLM"/>
    </source>
</evidence>
<name>A0A0F9M6Y0_9ZZZZ</name>
<dbReference type="Gene3D" id="2.10.260.10">
    <property type="match status" value="1"/>
</dbReference>
<accession>A0A0F9M6Y0</accession>
<proteinExistence type="predicted"/>
<protein>
    <recommendedName>
        <fullName evidence="2">SpoVT-AbrB domain-containing protein</fullName>
    </recommendedName>
</protein>
<dbReference type="AlphaFoldDB" id="A0A0F9M6Y0"/>
<dbReference type="SUPFAM" id="SSF89447">
    <property type="entry name" value="AbrB/MazE/MraZ-like"/>
    <property type="match status" value="1"/>
</dbReference>
<reference evidence="1" key="1">
    <citation type="journal article" date="2015" name="Nature">
        <title>Complex archaea that bridge the gap between prokaryotes and eukaryotes.</title>
        <authorList>
            <person name="Spang A."/>
            <person name="Saw J.H."/>
            <person name="Jorgensen S.L."/>
            <person name="Zaremba-Niedzwiedzka K."/>
            <person name="Martijn J."/>
            <person name="Lind A.E."/>
            <person name="van Eijk R."/>
            <person name="Schleper C."/>
            <person name="Guy L."/>
            <person name="Ettema T.J."/>
        </authorList>
    </citation>
    <scope>NUCLEOTIDE SEQUENCE</scope>
</reference>
<comment type="caution">
    <text evidence="1">The sequence shown here is derived from an EMBL/GenBank/DDBJ whole genome shotgun (WGS) entry which is preliminary data.</text>
</comment>
<gene>
    <name evidence="1" type="ORF">LCGC14_1127450</name>
</gene>
<dbReference type="InterPro" id="IPR037914">
    <property type="entry name" value="SpoVT-AbrB_sf"/>
</dbReference>
<organism evidence="1">
    <name type="scientific">marine sediment metagenome</name>
    <dbReference type="NCBI Taxonomy" id="412755"/>
    <lineage>
        <taxon>unclassified sequences</taxon>
        <taxon>metagenomes</taxon>
        <taxon>ecological metagenomes</taxon>
    </lineage>
</organism>